<protein>
    <recommendedName>
        <fullName evidence="2">DUF7730 domain-containing protein</fullName>
    </recommendedName>
</protein>
<dbReference type="EMBL" id="KV441549">
    <property type="protein sequence ID" value="OAG10857.1"/>
    <property type="molecule type" value="Genomic_DNA"/>
</dbReference>
<sequence>MANRRTKATTIALGLACAPFLCCWIIIASCCCPRRLHPHGESGEKRRFEKRQTMAPRPLPVRPPERALTMRRRTAEPESEVQPQTPRGVTRNQSASRLMQLPLELRQIIYRAAIGDSVMHMVTKKYKLGHQRCKAPTIAECPEQYSFFSPDNVWSPLGEPLDNPPATDGDILPLLLTCRQIYSESIEYLYSTNTFSFSDLDCLRYFSSTILPHRWSLVQNIDIEWCISWPIYDPLAQALLISRPALYPPHDEATWEGTWRIIGQMPSLKWLRVRLMYFDGFRDSACEEKLLAPLRQVTLPRTFTVHLNWAGEEIEGAPFRAIRPGTRESLFPDEEWA</sequence>
<evidence type="ECO:0000259" key="2">
    <source>
        <dbReference type="Pfam" id="PF24864"/>
    </source>
</evidence>
<reference evidence="3 4" key="1">
    <citation type="submission" date="2016-05" db="EMBL/GenBank/DDBJ databases">
        <title>Comparative analysis of secretome profiles of manganese(II)-oxidizing ascomycete fungi.</title>
        <authorList>
            <consortium name="DOE Joint Genome Institute"/>
            <person name="Zeiner C.A."/>
            <person name="Purvine S.O."/>
            <person name="Zink E.M."/>
            <person name="Wu S."/>
            <person name="Pasa-Tolic L."/>
            <person name="Chaput D.L."/>
            <person name="Haridas S."/>
            <person name="Grigoriev I.V."/>
            <person name="Santelli C.M."/>
            <person name="Hansel C.M."/>
        </authorList>
    </citation>
    <scope>NUCLEOTIDE SEQUENCE [LARGE SCALE GENOMIC DNA]</scope>
    <source>
        <strain evidence="3 4">AP3s5-JAC2a</strain>
    </source>
</reference>
<dbReference type="Proteomes" id="UP000077069">
    <property type="component" value="Unassembled WGS sequence"/>
</dbReference>
<dbReference type="PROSITE" id="PS51257">
    <property type="entry name" value="PROKAR_LIPOPROTEIN"/>
    <property type="match status" value="1"/>
</dbReference>
<accession>A0A177CVP1</accession>
<feature type="domain" description="DUF7730" evidence="2">
    <location>
        <begin position="92"/>
        <end position="311"/>
    </location>
</feature>
<keyword evidence="4" id="KW-1185">Reference proteome</keyword>
<name>A0A177CVP1_9PLEO</name>
<evidence type="ECO:0000313" key="4">
    <source>
        <dbReference type="Proteomes" id="UP000077069"/>
    </source>
</evidence>
<gene>
    <name evidence="3" type="ORF">CC84DRAFT_1161693</name>
</gene>
<dbReference type="STRING" id="1460663.A0A177CVP1"/>
<feature type="compositionally biased region" description="Polar residues" evidence="1">
    <location>
        <begin position="81"/>
        <end position="93"/>
    </location>
</feature>
<dbReference type="Pfam" id="PF24864">
    <property type="entry name" value="DUF7730"/>
    <property type="match status" value="1"/>
</dbReference>
<dbReference type="InParanoid" id="A0A177CVP1"/>
<proteinExistence type="predicted"/>
<feature type="compositionally biased region" description="Basic and acidic residues" evidence="1">
    <location>
        <begin position="40"/>
        <end position="52"/>
    </location>
</feature>
<dbReference type="GeneID" id="28761292"/>
<dbReference type="AlphaFoldDB" id="A0A177CVP1"/>
<evidence type="ECO:0000313" key="3">
    <source>
        <dbReference type="EMBL" id="OAG10857.1"/>
    </source>
</evidence>
<feature type="region of interest" description="Disordered" evidence="1">
    <location>
        <begin position="40"/>
        <end position="93"/>
    </location>
</feature>
<dbReference type="PANTHER" id="PTHR38790">
    <property type="entry name" value="2EXR DOMAIN-CONTAINING PROTEIN-RELATED"/>
    <property type="match status" value="1"/>
</dbReference>
<organism evidence="3 4">
    <name type="scientific">Paraphaeosphaeria sporulosa</name>
    <dbReference type="NCBI Taxonomy" id="1460663"/>
    <lineage>
        <taxon>Eukaryota</taxon>
        <taxon>Fungi</taxon>
        <taxon>Dikarya</taxon>
        <taxon>Ascomycota</taxon>
        <taxon>Pezizomycotina</taxon>
        <taxon>Dothideomycetes</taxon>
        <taxon>Pleosporomycetidae</taxon>
        <taxon>Pleosporales</taxon>
        <taxon>Massarineae</taxon>
        <taxon>Didymosphaeriaceae</taxon>
        <taxon>Paraphaeosphaeria</taxon>
    </lineage>
</organism>
<dbReference type="InterPro" id="IPR056632">
    <property type="entry name" value="DUF7730"/>
</dbReference>
<dbReference type="OrthoDB" id="4757095at2759"/>
<dbReference type="RefSeq" id="XP_018041222.1">
    <property type="nucleotide sequence ID" value="XM_018177806.1"/>
</dbReference>
<evidence type="ECO:0000256" key="1">
    <source>
        <dbReference type="SAM" id="MobiDB-lite"/>
    </source>
</evidence>